<dbReference type="Gene3D" id="2.130.10.120">
    <property type="entry name" value="Prolyl oligopeptidase, N-terminal domain"/>
    <property type="match status" value="1"/>
</dbReference>
<dbReference type="InterPro" id="IPR002470">
    <property type="entry name" value="Peptidase_S9A"/>
</dbReference>
<keyword evidence="10" id="KW-1185">Reference proteome</keyword>
<feature type="chain" id="PRO_5045344279" description="prolyl oligopeptidase" evidence="6">
    <location>
        <begin position="20"/>
        <end position="704"/>
    </location>
</feature>
<proteinExistence type="predicted"/>
<dbReference type="RefSeq" id="WP_206256098.1">
    <property type="nucleotide sequence ID" value="NZ_CP071060.1"/>
</dbReference>
<feature type="domain" description="Peptidase S9 prolyl oligopeptidase catalytic" evidence="7">
    <location>
        <begin position="484"/>
        <end position="696"/>
    </location>
</feature>
<evidence type="ECO:0000313" key="9">
    <source>
        <dbReference type="EMBL" id="QSI78701.1"/>
    </source>
</evidence>
<dbReference type="PANTHER" id="PTHR42881">
    <property type="entry name" value="PROLYL ENDOPEPTIDASE"/>
    <property type="match status" value="1"/>
</dbReference>
<evidence type="ECO:0000256" key="3">
    <source>
        <dbReference type="ARBA" id="ARBA00022670"/>
    </source>
</evidence>
<evidence type="ECO:0000256" key="4">
    <source>
        <dbReference type="ARBA" id="ARBA00022801"/>
    </source>
</evidence>
<evidence type="ECO:0000256" key="2">
    <source>
        <dbReference type="ARBA" id="ARBA00011897"/>
    </source>
</evidence>
<dbReference type="PRINTS" id="PR00862">
    <property type="entry name" value="PROLIGOPTASE"/>
</dbReference>
<accession>A0ABX7MAK8</accession>
<dbReference type="InterPro" id="IPR001375">
    <property type="entry name" value="Peptidase_S9_cat"/>
</dbReference>
<dbReference type="Pfam" id="PF00326">
    <property type="entry name" value="Peptidase_S9"/>
    <property type="match status" value="1"/>
</dbReference>
<dbReference type="EC" id="3.4.21.26" evidence="2"/>
<comment type="catalytic activity">
    <reaction evidence="1">
        <text>Hydrolysis of Pro-|-Xaa &gt;&gt; Ala-|-Xaa in oligopeptides.</text>
        <dbReference type="EC" id="3.4.21.26"/>
    </reaction>
</comment>
<keyword evidence="4" id="KW-0378">Hydrolase</keyword>
<evidence type="ECO:0000256" key="6">
    <source>
        <dbReference type="SAM" id="SignalP"/>
    </source>
</evidence>
<dbReference type="PANTHER" id="PTHR42881:SF2">
    <property type="entry name" value="PROLYL ENDOPEPTIDASE"/>
    <property type="match status" value="1"/>
</dbReference>
<evidence type="ECO:0000259" key="7">
    <source>
        <dbReference type="Pfam" id="PF00326"/>
    </source>
</evidence>
<protein>
    <recommendedName>
        <fullName evidence="2">prolyl oligopeptidase</fullName>
        <ecNumber evidence="2">3.4.21.26</ecNumber>
    </recommendedName>
</protein>
<evidence type="ECO:0000313" key="10">
    <source>
        <dbReference type="Proteomes" id="UP000663570"/>
    </source>
</evidence>
<dbReference type="EMBL" id="CP071060">
    <property type="protein sequence ID" value="QSI78701.1"/>
    <property type="molecule type" value="Genomic_DNA"/>
</dbReference>
<keyword evidence="5" id="KW-0720">Serine protease</keyword>
<feature type="signal peptide" evidence="6">
    <location>
        <begin position="1"/>
        <end position="19"/>
    </location>
</feature>
<evidence type="ECO:0000256" key="1">
    <source>
        <dbReference type="ARBA" id="ARBA00001070"/>
    </source>
</evidence>
<feature type="domain" description="Peptidase S9A N-terminal" evidence="8">
    <location>
        <begin position="23"/>
        <end position="426"/>
    </location>
</feature>
<sequence>MRHHALAAALIALPALSFAAAPATPQIPVTDVYHGVTVVDPYRWMEDMKSPEFQTWLKAQADYANGVLTKIPGRDALRKRLGELADLGEITGGYEQAAGKVFYLKRAPGENARKLWVRKGSDGAERLLLDPDSMPGEGGHHAIDWYSASPDGKLLAVGISMGGSENSVLRIIDVATGKLLGDAIDRAGLNEPGIAWLPDGKSFYYNRHPADERYNKSAVFLHHLGNDPAKDVAVFGWGATPSREFGLADLPYLSTSKGSKWVLAEVLHGDSVNRSYWIAPLETVKTGDTPWRRIIGPDDKVTHAVLSGSSVYAVTQKRASRRELLKFDLASGKATVAMPASDAVLQAPIAAKDAVFVKALDGGVSRLFKVDKSGKVSSVALPFDGTVREISPGNDGSVLVRLEGWTRPAQVLKITGKRAESTSLQKPLKVDTSGVEAQRVMVKSHDGTMVPLSILSQKNVAHDGKRPTILSGYGAYGISMEPRFAATRLAWLERGGVQAVCHVRGGGELGEDWHQGGYIQTKQNTVSDFIACAEWLIANHYTSPATLAGVGGSAGGITIGGTITQRPDLLAAAQSAVGISDMLRMETTPNGPPNIEEFGTVKNPDHFKSMYAISPYHRVKDGVAYPAVIVTTGANDPRVDAWLPGKFAARLQTANPNGKPVILRVDYDAGHGIGSNVGQALDETADVWSFFLWQMGDPAFQPTR</sequence>
<dbReference type="Pfam" id="PF02897">
    <property type="entry name" value="Peptidase_S9_N"/>
    <property type="match status" value="1"/>
</dbReference>
<keyword evidence="6" id="KW-0732">Signal</keyword>
<organism evidence="9 10">
    <name type="scientific">Niveibacterium microcysteis</name>
    <dbReference type="NCBI Taxonomy" id="2811415"/>
    <lineage>
        <taxon>Bacteria</taxon>
        <taxon>Pseudomonadati</taxon>
        <taxon>Pseudomonadota</taxon>
        <taxon>Betaproteobacteria</taxon>
        <taxon>Rhodocyclales</taxon>
        <taxon>Rhodocyclaceae</taxon>
        <taxon>Niveibacterium</taxon>
    </lineage>
</organism>
<dbReference type="InterPro" id="IPR029058">
    <property type="entry name" value="AB_hydrolase_fold"/>
</dbReference>
<reference evidence="9 10" key="1">
    <citation type="submission" date="2021-02" db="EMBL/GenBank/DDBJ databases">
        <title>Niveibacterium changnyeongensis HC41.</title>
        <authorList>
            <person name="Kang M."/>
        </authorList>
    </citation>
    <scope>NUCLEOTIDE SEQUENCE [LARGE SCALE GENOMIC DNA]</scope>
    <source>
        <strain evidence="9 10">HC41</strain>
    </source>
</reference>
<dbReference type="SUPFAM" id="SSF53474">
    <property type="entry name" value="alpha/beta-Hydrolases"/>
    <property type="match status" value="1"/>
</dbReference>
<dbReference type="Proteomes" id="UP000663570">
    <property type="component" value="Chromosome"/>
</dbReference>
<dbReference type="InterPro" id="IPR051167">
    <property type="entry name" value="Prolyl_oligopep/macrocyclase"/>
</dbReference>
<dbReference type="InterPro" id="IPR023302">
    <property type="entry name" value="Pept_S9A_N"/>
</dbReference>
<evidence type="ECO:0000259" key="8">
    <source>
        <dbReference type="Pfam" id="PF02897"/>
    </source>
</evidence>
<name>A0ABX7MAK8_9RHOO</name>
<dbReference type="SUPFAM" id="SSF50993">
    <property type="entry name" value="Peptidase/esterase 'gauge' domain"/>
    <property type="match status" value="1"/>
</dbReference>
<gene>
    <name evidence="9" type="ORF">JY500_08885</name>
</gene>
<keyword evidence="3" id="KW-0645">Protease</keyword>
<dbReference type="Gene3D" id="3.40.50.1820">
    <property type="entry name" value="alpha/beta hydrolase"/>
    <property type="match status" value="1"/>
</dbReference>
<evidence type="ECO:0000256" key="5">
    <source>
        <dbReference type="ARBA" id="ARBA00022825"/>
    </source>
</evidence>